<accession>E3NHN3</accession>
<dbReference type="HOGENOM" id="CLU_2963005_0_0_1"/>
<protein>
    <submittedName>
        <fullName evidence="2">Uncharacterized protein</fullName>
    </submittedName>
</protein>
<dbReference type="AlphaFoldDB" id="E3NHN3"/>
<organism evidence="3">
    <name type="scientific">Caenorhabditis remanei</name>
    <name type="common">Caenorhabditis vulgaris</name>
    <dbReference type="NCBI Taxonomy" id="31234"/>
    <lineage>
        <taxon>Eukaryota</taxon>
        <taxon>Metazoa</taxon>
        <taxon>Ecdysozoa</taxon>
        <taxon>Nematoda</taxon>
        <taxon>Chromadorea</taxon>
        <taxon>Rhabditida</taxon>
        <taxon>Rhabditina</taxon>
        <taxon>Rhabditomorpha</taxon>
        <taxon>Rhabditoidea</taxon>
        <taxon>Rhabditidae</taxon>
        <taxon>Peloderinae</taxon>
        <taxon>Caenorhabditis</taxon>
    </lineage>
</organism>
<reference evidence="2" key="1">
    <citation type="submission" date="2007-07" db="EMBL/GenBank/DDBJ databases">
        <title>PCAP assembly of the Caenorhabditis remanei genome.</title>
        <authorList>
            <consortium name="The Caenorhabditis remanei Sequencing Consortium"/>
            <person name="Wilson R.K."/>
        </authorList>
    </citation>
    <scope>NUCLEOTIDE SEQUENCE [LARGE SCALE GENOMIC DNA]</scope>
    <source>
        <strain evidence="2">PB4641</strain>
    </source>
</reference>
<name>E3NHN3_CAERE</name>
<dbReference type="InParanoid" id="E3NHN3"/>
<feature type="compositionally biased region" description="Polar residues" evidence="1">
    <location>
        <begin position="1"/>
        <end position="18"/>
    </location>
</feature>
<feature type="region of interest" description="Disordered" evidence="1">
    <location>
        <begin position="1"/>
        <end position="29"/>
    </location>
</feature>
<keyword evidence="3" id="KW-1185">Reference proteome</keyword>
<dbReference type="EMBL" id="DS268682">
    <property type="protein sequence ID" value="EFO98336.1"/>
    <property type="molecule type" value="Genomic_DNA"/>
</dbReference>
<dbReference type="Proteomes" id="UP000008281">
    <property type="component" value="Unassembled WGS sequence"/>
</dbReference>
<gene>
    <name evidence="2" type="ORF">CRE_24814</name>
</gene>
<evidence type="ECO:0000256" key="1">
    <source>
        <dbReference type="SAM" id="MobiDB-lite"/>
    </source>
</evidence>
<evidence type="ECO:0000313" key="3">
    <source>
        <dbReference type="Proteomes" id="UP000008281"/>
    </source>
</evidence>
<proteinExistence type="predicted"/>
<sequence>MSGNGNQYQLSTQNSTSGAPERIVDKRTGDVKIYERKNGGQIVTITETHQQKQYYPPSK</sequence>
<evidence type="ECO:0000313" key="2">
    <source>
        <dbReference type="EMBL" id="EFO98336.1"/>
    </source>
</evidence>